<proteinExistence type="predicted"/>
<dbReference type="InterPro" id="IPR036020">
    <property type="entry name" value="WW_dom_sf"/>
</dbReference>
<accession>A0A024GVJ3</accession>
<feature type="domain" description="WW" evidence="1">
    <location>
        <begin position="41"/>
        <end position="69"/>
    </location>
</feature>
<dbReference type="AlphaFoldDB" id="A0A024GVJ3"/>
<dbReference type="InterPro" id="IPR001202">
    <property type="entry name" value="WW_dom"/>
</dbReference>
<evidence type="ECO:0000259" key="1">
    <source>
        <dbReference type="PROSITE" id="PS50020"/>
    </source>
</evidence>
<gene>
    <name evidence="2" type="ORF">BN9_131470</name>
</gene>
<evidence type="ECO:0000313" key="3">
    <source>
        <dbReference type="Proteomes" id="UP000053237"/>
    </source>
</evidence>
<reference evidence="2 3" key="1">
    <citation type="submission" date="2012-05" db="EMBL/GenBank/DDBJ databases">
        <title>Recombination and specialization in a pathogen metapopulation.</title>
        <authorList>
            <person name="Gardiner A."/>
            <person name="Kemen E."/>
            <person name="Schultz-Larsen T."/>
            <person name="MacLean D."/>
            <person name="Van Oosterhout C."/>
            <person name="Jones J.D.G."/>
        </authorList>
    </citation>
    <scope>NUCLEOTIDE SEQUENCE [LARGE SCALE GENOMIC DNA]</scope>
    <source>
        <strain evidence="2 3">Ac Nc2</strain>
    </source>
</reference>
<organism evidence="2 3">
    <name type="scientific">Albugo candida</name>
    <dbReference type="NCBI Taxonomy" id="65357"/>
    <lineage>
        <taxon>Eukaryota</taxon>
        <taxon>Sar</taxon>
        <taxon>Stramenopiles</taxon>
        <taxon>Oomycota</taxon>
        <taxon>Peronosporomycetes</taxon>
        <taxon>Albuginales</taxon>
        <taxon>Albuginaceae</taxon>
        <taxon>Albugo</taxon>
    </lineage>
</organism>
<dbReference type="InParanoid" id="A0A024GVJ3"/>
<keyword evidence="3" id="KW-1185">Reference proteome</keyword>
<comment type="caution">
    <text evidence="2">The sequence shown here is derived from an EMBL/GenBank/DDBJ whole genome shotgun (WGS) entry which is preliminary data.</text>
</comment>
<dbReference type="SUPFAM" id="SSF51045">
    <property type="entry name" value="WW domain"/>
    <property type="match status" value="1"/>
</dbReference>
<name>A0A024GVJ3_9STRA</name>
<dbReference type="Gene3D" id="2.20.70.10">
    <property type="match status" value="1"/>
</dbReference>
<dbReference type="PROSITE" id="PS50020">
    <property type="entry name" value="WW_DOMAIN_2"/>
    <property type="match status" value="1"/>
</dbReference>
<evidence type="ECO:0000313" key="2">
    <source>
        <dbReference type="EMBL" id="CCI50812.1"/>
    </source>
</evidence>
<sequence length="166" mass="19749">MDESIYENSTARFQYSAIRIQCCYRKFKAHRYIETLTDEMYEKYYDEKYQTFYYYNKISGQSTWFKPKLLGVNRDIKLSEYAPNHHGSSACSIKELNFYKQQFQSVADNDDLLIEGDVYELFRRVIATITRGHVCRLIQQVAPHLVNEWDGINFEVYLCTSQFAGY</sequence>
<dbReference type="EMBL" id="CAIX01001267">
    <property type="protein sequence ID" value="CCI50812.1"/>
    <property type="molecule type" value="Genomic_DNA"/>
</dbReference>
<dbReference type="Proteomes" id="UP000053237">
    <property type="component" value="Unassembled WGS sequence"/>
</dbReference>
<protein>
    <recommendedName>
        <fullName evidence="1">WW domain-containing protein</fullName>
    </recommendedName>
</protein>